<gene>
    <name evidence="2" type="ORF">GM1_009_00190</name>
</gene>
<accession>M3TDA2</accession>
<dbReference type="Proteomes" id="UP000035009">
    <property type="component" value="Unassembled WGS sequence"/>
</dbReference>
<comment type="caution">
    <text evidence="2">The sequence shown here is derived from an EMBL/GenBank/DDBJ whole genome shotgun (WGS) entry which is preliminary data.</text>
</comment>
<keyword evidence="3" id="KW-1185">Reference proteome</keyword>
<dbReference type="AlphaFoldDB" id="M3TDA2"/>
<proteinExistence type="predicted"/>
<name>M3TDA2_GORML</name>
<dbReference type="STRING" id="410332.SAMN04488550_4230"/>
<dbReference type="InterPro" id="IPR036230">
    <property type="entry name" value="LeuA_allosteric_dom_sf"/>
</dbReference>
<dbReference type="EMBL" id="BAOP01000009">
    <property type="protein sequence ID" value="GAC79406.1"/>
    <property type="molecule type" value="Genomic_DNA"/>
</dbReference>
<evidence type="ECO:0000313" key="3">
    <source>
        <dbReference type="Proteomes" id="UP000035009"/>
    </source>
</evidence>
<organism evidence="2 3">
    <name type="scientific">Gordonia malaquae NBRC 108250</name>
    <dbReference type="NCBI Taxonomy" id="1223542"/>
    <lineage>
        <taxon>Bacteria</taxon>
        <taxon>Bacillati</taxon>
        <taxon>Actinomycetota</taxon>
        <taxon>Actinomycetes</taxon>
        <taxon>Mycobacteriales</taxon>
        <taxon>Gordoniaceae</taxon>
        <taxon>Gordonia</taxon>
    </lineage>
</organism>
<reference evidence="2 3" key="1">
    <citation type="submission" date="2013-02" db="EMBL/GenBank/DDBJ databases">
        <title>Whole genome shotgun sequence of Gordonia malaquae NBRC 108250.</title>
        <authorList>
            <person name="Yoshida I."/>
            <person name="Hosoyama A."/>
            <person name="Tsuchikane K."/>
            <person name="Ando Y."/>
            <person name="Baba S."/>
            <person name="Ohji S."/>
            <person name="Hamada M."/>
            <person name="Tamura T."/>
            <person name="Yamazoe A."/>
            <person name="Yamazaki S."/>
            <person name="Fujita N."/>
        </authorList>
    </citation>
    <scope>NUCLEOTIDE SEQUENCE [LARGE SCALE GENOMIC DNA]</scope>
    <source>
        <strain evidence="2 3">NBRC 108250</strain>
    </source>
</reference>
<protein>
    <recommendedName>
        <fullName evidence="4">2-isopropylmalate synthase LeuA allosteric (dimerisation) domain-containing protein</fullName>
    </recommendedName>
</protein>
<dbReference type="eggNOG" id="COG0119">
    <property type="taxonomic scope" value="Bacteria"/>
</dbReference>
<evidence type="ECO:0008006" key="4">
    <source>
        <dbReference type="Google" id="ProtNLM"/>
    </source>
</evidence>
<dbReference type="SUPFAM" id="SSF110921">
    <property type="entry name" value="2-isopropylmalate synthase LeuA, allosteric (dimerisation) domain"/>
    <property type="match status" value="1"/>
</dbReference>
<dbReference type="RefSeq" id="WP_008377806.1">
    <property type="nucleotide sequence ID" value="NZ_BAOP01000009.1"/>
</dbReference>
<dbReference type="GO" id="GO:0016740">
    <property type="term" value="F:transferase activity"/>
    <property type="evidence" value="ECO:0007669"/>
    <property type="project" value="UniProtKB-KW"/>
</dbReference>
<evidence type="ECO:0000313" key="2">
    <source>
        <dbReference type="EMBL" id="GAC79406.1"/>
    </source>
</evidence>
<evidence type="ECO:0000256" key="1">
    <source>
        <dbReference type="ARBA" id="ARBA00022679"/>
    </source>
</evidence>
<dbReference type="Gene3D" id="3.30.160.270">
    <property type="match status" value="1"/>
</dbReference>
<keyword evidence="1" id="KW-0808">Transferase</keyword>
<sequence>MRSIQIHPTSLTPYGHGVRRLPTWFPPEAATMTTASFNNTYAPTGAISLDDLRIEPSAADMVRCTANVTVAARTVSLEATAAGTIGAMTSMLYDIGAGVEIMSFYQQTEGAEIITYLLCDRDGDRCWSYGRGRTGDESAVNALISGANQLAKN</sequence>